<sequence length="616" mass="64336">MSSSALFATYARLWVATEALSLWTQPFLFPGPQWMYLCAAVAAVALACPCRATFSAALGARIAMSVAQAPYIWDACWWGILLDFVLAGATLLCPEGAVVQQCCRIVPVQLGLFYIGAGLWKLNTDFLDASNSCATIYVASLLSLLPERLVLDGLLRPAFAAAPLATAAGEIVVGLCFVTTSRPARRLGIVLAAALHFGIAVSPYPNSVPSFGTFCTARAFLCMPEAWAASIREAASPPAAALGLLARAGAGALVAASCSLSTVPFMYIDWNIPYQTALCLLALRAVALDAGAEGTCPEAASAPVGVRRALLHAGGAAALSCTVAYVFLFQALGLMDMNAASPFSMIRQHGGSNHLFMPTSLLLEWQAEADPSSSVLGEFGGGVVRVVESTSEHMNALYPGDISHELPPRVVSLLRSGGHAAREYAPTVNAMLGHATRSQSPHWTPQERHALPQVHGAGDAAAAHAGGGPRARGALHPALRAPAGRRRRRGVAPQRRGVRGARGGGRPRRRQLPLPPARCGGVAAVRAGGGGAAASAAGHPPQAAGVVPAAQPRASRRCRAWTDPGAALRSLRPVPLLAGARRAGRRPAWPAGAPALRAAFPRHCVPWAPRVRQHQW</sequence>
<dbReference type="EMBL" id="CAUYUJ010018500">
    <property type="protein sequence ID" value="CAK0884053.1"/>
    <property type="molecule type" value="Genomic_DNA"/>
</dbReference>
<evidence type="ECO:0000256" key="1">
    <source>
        <dbReference type="SAM" id="MobiDB-lite"/>
    </source>
</evidence>
<evidence type="ECO:0000256" key="2">
    <source>
        <dbReference type="SAM" id="Phobius"/>
    </source>
</evidence>
<keyword evidence="2" id="KW-0812">Transmembrane</keyword>
<protein>
    <recommendedName>
        <fullName evidence="5">Mannosyltransferase</fullName>
    </recommendedName>
</protein>
<keyword evidence="2" id="KW-1133">Transmembrane helix</keyword>
<feature type="transmembrane region" description="Helical" evidence="2">
    <location>
        <begin position="187"/>
        <end position="204"/>
    </location>
</feature>
<proteinExistence type="predicted"/>
<feature type="transmembrane region" description="Helical" evidence="2">
    <location>
        <begin position="34"/>
        <end position="59"/>
    </location>
</feature>
<organism evidence="3 4">
    <name type="scientific">Prorocentrum cordatum</name>
    <dbReference type="NCBI Taxonomy" id="2364126"/>
    <lineage>
        <taxon>Eukaryota</taxon>
        <taxon>Sar</taxon>
        <taxon>Alveolata</taxon>
        <taxon>Dinophyceae</taxon>
        <taxon>Prorocentrales</taxon>
        <taxon>Prorocentraceae</taxon>
        <taxon>Prorocentrum</taxon>
    </lineage>
</organism>
<feature type="transmembrane region" description="Helical" evidence="2">
    <location>
        <begin position="71"/>
        <end position="92"/>
    </location>
</feature>
<name>A0ABN9WG07_9DINO</name>
<feature type="transmembrane region" description="Helical" evidence="2">
    <location>
        <begin position="158"/>
        <end position="180"/>
    </location>
</feature>
<feature type="compositionally biased region" description="Low complexity" evidence="1">
    <location>
        <begin position="471"/>
        <end position="482"/>
    </location>
</feature>
<keyword evidence="4" id="KW-1185">Reference proteome</keyword>
<dbReference type="Proteomes" id="UP001189429">
    <property type="component" value="Unassembled WGS sequence"/>
</dbReference>
<evidence type="ECO:0000313" key="4">
    <source>
        <dbReference type="Proteomes" id="UP001189429"/>
    </source>
</evidence>
<comment type="caution">
    <text evidence="3">The sequence shown here is derived from an EMBL/GenBank/DDBJ whole genome shotgun (WGS) entry which is preliminary data.</text>
</comment>
<evidence type="ECO:0000313" key="3">
    <source>
        <dbReference type="EMBL" id="CAK0884053.1"/>
    </source>
</evidence>
<reference evidence="3" key="1">
    <citation type="submission" date="2023-10" db="EMBL/GenBank/DDBJ databases">
        <authorList>
            <person name="Chen Y."/>
            <person name="Shah S."/>
            <person name="Dougan E. K."/>
            <person name="Thang M."/>
            <person name="Chan C."/>
        </authorList>
    </citation>
    <scope>NUCLEOTIDE SEQUENCE [LARGE SCALE GENOMIC DNA]</scope>
</reference>
<feature type="region of interest" description="Disordered" evidence="1">
    <location>
        <begin position="455"/>
        <end position="518"/>
    </location>
</feature>
<evidence type="ECO:0008006" key="5">
    <source>
        <dbReference type="Google" id="ProtNLM"/>
    </source>
</evidence>
<accession>A0ABN9WG07</accession>
<feature type="transmembrane region" description="Helical" evidence="2">
    <location>
        <begin position="309"/>
        <end position="328"/>
    </location>
</feature>
<keyword evidence="2" id="KW-0472">Membrane</keyword>
<gene>
    <name evidence="3" type="ORF">PCOR1329_LOCUS66109</name>
</gene>